<dbReference type="SMART" id="SM00614">
    <property type="entry name" value="ZnF_BED"/>
    <property type="match status" value="1"/>
</dbReference>
<feature type="region of interest" description="Disordered" evidence="5">
    <location>
        <begin position="273"/>
        <end position="341"/>
    </location>
</feature>
<accession>A0AAN8XNK8</accession>
<dbReference type="PROSITE" id="PS50808">
    <property type="entry name" value="ZF_BED"/>
    <property type="match status" value="1"/>
</dbReference>
<dbReference type="InterPro" id="IPR003656">
    <property type="entry name" value="Znf_BED"/>
</dbReference>
<feature type="compositionally biased region" description="Pro residues" evidence="5">
    <location>
        <begin position="326"/>
        <end position="337"/>
    </location>
</feature>
<evidence type="ECO:0000256" key="1">
    <source>
        <dbReference type="ARBA" id="ARBA00022723"/>
    </source>
</evidence>
<dbReference type="SUPFAM" id="SSF57667">
    <property type="entry name" value="beta-beta-alpha zinc fingers"/>
    <property type="match status" value="1"/>
</dbReference>
<dbReference type="GO" id="GO:0003677">
    <property type="term" value="F:DNA binding"/>
    <property type="evidence" value="ECO:0007669"/>
    <property type="project" value="InterPro"/>
</dbReference>
<feature type="domain" description="BED-type" evidence="6">
    <location>
        <begin position="55"/>
        <end position="104"/>
    </location>
</feature>
<keyword evidence="2 4" id="KW-0863">Zinc-finger</keyword>
<evidence type="ECO:0000256" key="5">
    <source>
        <dbReference type="SAM" id="MobiDB-lite"/>
    </source>
</evidence>
<gene>
    <name evidence="7" type="ORF">SK128_003839</name>
</gene>
<dbReference type="InterPro" id="IPR036236">
    <property type="entry name" value="Znf_C2H2_sf"/>
</dbReference>
<evidence type="ECO:0000256" key="4">
    <source>
        <dbReference type="PROSITE-ProRule" id="PRU00027"/>
    </source>
</evidence>
<name>A0AAN8XNK8_HALRR</name>
<evidence type="ECO:0000313" key="8">
    <source>
        <dbReference type="Proteomes" id="UP001381693"/>
    </source>
</evidence>
<sequence length="416" mass="45462">MNNGVHAGPQLSAETMGNSVPREGVSISLNDIPASGISGPMEISGVAGPTVGSTRRTSRVWRYFGMVDNCHYICRLCYFVGAYTNTTNMRKHIQHHHPERFQDILDHTRPTTRPFYSNTLIGMRPHLQQFPPQAHQQPQPQQQHPTFPTAANAMVYPHSIIAGKRAVPQPYSSSEQRQHPVVTTHQHSPLRIHHAPATTSSLQSCLIPHHTSSVSIPSSISFETASSYSCSVAQSVITTARASTPRPNIPSVAACELNQDESEIVTQILPPLATAAESSNDSEGCVKGLAGGDERGSSEYSQNDEETPAVASPEQFMAEGSEREPTPTPVASSPPKPESYQLRHNNHLTIVLEALARDEAFMDVTLTAQGRSLKAHKLQNNSETYRLHNEGTLMAECFRVLDSGVDRPVFEPTVGR</sequence>
<evidence type="ECO:0000259" key="6">
    <source>
        <dbReference type="PROSITE" id="PS50808"/>
    </source>
</evidence>
<dbReference type="GO" id="GO:0008270">
    <property type="term" value="F:zinc ion binding"/>
    <property type="evidence" value="ECO:0007669"/>
    <property type="project" value="UniProtKB-KW"/>
</dbReference>
<evidence type="ECO:0000313" key="7">
    <source>
        <dbReference type="EMBL" id="KAK7082844.1"/>
    </source>
</evidence>
<keyword evidence="3" id="KW-0862">Zinc</keyword>
<proteinExistence type="predicted"/>
<protein>
    <recommendedName>
        <fullName evidence="6">BED-type domain-containing protein</fullName>
    </recommendedName>
</protein>
<dbReference type="Pfam" id="PF02892">
    <property type="entry name" value="zf-BED"/>
    <property type="match status" value="1"/>
</dbReference>
<keyword evidence="1" id="KW-0479">Metal-binding</keyword>
<dbReference type="Proteomes" id="UP001381693">
    <property type="component" value="Unassembled WGS sequence"/>
</dbReference>
<reference evidence="7 8" key="1">
    <citation type="submission" date="2023-11" db="EMBL/GenBank/DDBJ databases">
        <title>Halocaridina rubra genome assembly.</title>
        <authorList>
            <person name="Smith C."/>
        </authorList>
    </citation>
    <scope>NUCLEOTIDE SEQUENCE [LARGE SCALE GENOMIC DNA]</scope>
    <source>
        <strain evidence="7">EP-1</strain>
        <tissue evidence="7">Whole</tissue>
    </source>
</reference>
<evidence type="ECO:0000256" key="2">
    <source>
        <dbReference type="ARBA" id="ARBA00022771"/>
    </source>
</evidence>
<organism evidence="7 8">
    <name type="scientific">Halocaridina rubra</name>
    <name type="common">Hawaiian red shrimp</name>
    <dbReference type="NCBI Taxonomy" id="373956"/>
    <lineage>
        <taxon>Eukaryota</taxon>
        <taxon>Metazoa</taxon>
        <taxon>Ecdysozoa</taxon>
        <taxon>Arthropoda</taxon>
        <taxon>Crustacea</taxon>
        <taxon>Multicrustacea</taxon>
        <taxon>Malacostraca</taxon>
        <taxon>Eumalacostraca</taxon>
        <taxon>Eucarida</taxon>
        <taxon>Decapoda</taxon>
        <taxon>Pleocyemata</taxon>
        <taxon>Caridea</taxon>
        <taxon>Atyoidea</taxon>
        <taxon>Atyidae</taxon>
        <taxon>Halocaridina</taxon>
    </lineage>
</organism>
<dbReference type="AlphaFoldDB" id="A0AAN8XNK8"/>
<keyword evidence="8" id="KW-1185">Reference proteome</keyword>
<dbReference type="EMBL" id="JAXCGZ010003874">
    <property type="protein sequence ID" value="KAK7082844.1"/>
    <property type="molecule type" value="Genomic_DNA"/>
</dbReference>
<evidence type="ECO:0000256" key="3">
    <source>
        <dbReference type="ARBA" id="ARBA00022833"/>
    </source>
</evidence>
<comment type="caution">
    <text evidence="7">The sequence shown here is derived from an EMBL/GenBank/DDBJ whole genome shotgun (WGS) entry which is preliminary data.</text>
</comment>